<evidence type="ECO:0000256" key="1">
    <source>
        <dbReference type="SAM" id="Coils"/>
    </source>
</evidence>
<keyword evidence="4" id="KW-1185">Reference proteome</keyword>
<sequence>MAIFQSLKDEDIKWRAPSMIPDEILYRCRDLDWVPLLRIWRAVGYASLLGEKYKMKVREILNIWNQTHKMKKFATNPMTTPEYNWWWSKRINDNIHSPSLENVRPIEEHLQLGLDIDGQKLEAEKMRKGKNKAKDDLNSFKNGLLETSLVNKDYWVGQNVETIVTRNPRREEYSQSLGEKVEKTGLKARVAELERSLHQHRSRNSMTELKVSRAKNKELKRKATDQTLERLNQIQKDMQDQLQALVQDQLAKLQQDMKDLIQKS</sequence>
<dbReference type="Proteomes" id="UP000593576">
    <property type="component" value="Unassembled WGS sequence"/>
</dbReference>
<feature type="compositionally biased region" description="Basic and acidic residues" evidence="2">
    <location>
        <begin position="215"/>
        <end position="224"/>
    </location>
</feature>
<dbReference type="PANTHER" id="PTHR48200:SF1">
    <property type="entry name" value="AMINOTRANSFERASE-LIKE PLANT MOBILE DOMAIN-CONTAINING PROTEIN"/>
    <property type="match status" value="1"/>
</dbReference>
<dbReference type="OrthoDB" id="1000158at2759"/>
<accession>A0A7J9KY37</accession>
<comment type="caution">
    <text evidence="3">The sequence shown here is derived from an EMBL/GenBank/DDBJ whole genome shotgun (WGS) entry which is preliminary data.</text>
</comment>
<protein>
    <recommendedName>
        <fullName evidence="5">Aminotransferase-like plant mobile domain-containing protein</fullName>
    </recommendedName>
</protein>
<keyword evidence="1" id="KW-0175">Coiled coil</keyword>
<gene>
    <name evidence="3" type="ORF">Goshw_019409</name>
</gene>
<dbReference type="AlphaFoldDB" id="A0A7J9KY37"/>
<evidence type="ECO:0000313" key="3">
    <source>
        <dbReference type="EMBL" id="MBA0851412.1"/>
    </source>
</evidence>
<reference evidence="3 4" key="1">
    <citation type="journal article" date="2019" name="Genome Biol. Evol.">
        <title>Insights into the evolution of the New World diploid cottons (Gossypium, subgenus Houzingenia) based on genome sequencing.</title>
        <authorList>
            <person name="Grover C.E."/>
            <person name="Arick M.A. 2nd"/>
            <person name="Thrash A."/>
            <person name="Conover J.L."/>
            <person name="Sanders W.S."/>
            <person name="Peterson D.G."/>
            <person name="Frelichowski J.E."/>
            <person name="Scheffler J.A."/>
            <person name="Scheffler B.E."/>
            <person name="Wendel J.F."/>
        </authorList>
    </citation>
    <scope>NUCLEOTIDE SEQUENCE [LARGE SCALE GENOMIC DNA]</scope>
    <source>
        <strain evidence="3">1</strain>
        <tissue evidence="3">Leaf</tissue>
    </source>
</reference>
<name>A0A7J9KY37_GOSSC</name>
<proteinExistence type="predicted"/>
<dbReference type="EMBL" id="JABFAF010000003">
    <property type="protein sequence ID" value="MBA0851412.1"/>
    <property type="molecule type" value="Genomic_DNA"/>
</dbReference>
<evidence type="ECO:0000313" key="4">
    <source>
        <dbReference type="Proteomes" id="UP000593576"/>
    </source>
</evidence>
<feature type="coiled-coil region" evidence="1">
    <location>
        <begin position="228"/>
        <end position="263"/>
    </location>
</feature>
<evidence type="ECO:0000256" key="2">
    <source>
        <dbReference type="SAM" id="MobiDB-lite"/>
    </source>
</evidence>
<dbReference type="PANTHER" id="PTHR48200">
    <property type="entry name" value="PROTEIN, PUTATIVE-RELATED"/>
    <property type="match status" value="1"/>
</dbReference>
<organism evidence="3 4">
    <name type="scientific">Gossypium schwendimanii</name>
    <name type="common">Cotton</name>
    <dbReference type="NCBI Taxonomy" id="34291"/>
    <lineage>
        <taxon>Eukaryota</taxon>
        <taxon>Viridiplantae</taxon>
        <taxon>Streptophyta</taxon>
        <taxon>Embryophyta</taxon>
        <taxon>Tracheophyta</taxon>
        <taxon>Spermatophyta</taxon>
        <taxon>Magnoliopsida</taxon>
        <taxon>eudicotyledons</taxon>
        <taxon>Gunneridae</taxon>
        <taxon>Pentapetalae</taxon>
        <taxon>rosids</taxon>
        <taxon>malvids</taxon>
        <taxon>Malvales</taxon>
        <taxon>Malvaceae</taxon>
        <taxon>Malvoideae</taxon>
        <taxon>Gossypium</taxon>
    </lineage>
</organism>
<evidence type="ECO:0008006" key="5">
    <source>
        <dbReference type="Google" id="ProtNLM"/>
    </source>
</evidence>
<feature type="region of interest" description="Disordered" evidence="2">
    <location>
        <begin position="198"/>
        <end position="224"/>
    </location>
</feature>